<evidence type="ECO:0000313" key="3">
    <source>
        <dbReference type="Proteomes" id="UP000031737"/>
    </source>
</evidence>
<dbReference type="InterPro" id="IPR011990">
    <property type="entry name" value="TPR-like_helical_dom_sf"/>
</dbReference>
<dbReference type="Gene3D" id="1.25.40.10">
    <property type="entry name" value="Tetratricopeptide repeat domain"/>
    <property type="match status" value="1"/>
</dbReference>
<evidence type="ECO:0008006" key="4">
    <source>
        <dbReference type="Google" id="ProtNLM"/>
    </source>
</evidence>
<dbReference type="EMBL" id="AUPL01001651">
    <property type="protein sequence ID" value="ESL10613.1"/>
    <property type="molecule type" value="Genomic_DNA"/>
</dbReference>
<accession>A0A061J5C9</accession>
<gene>
    <name evidence="2" type="ORF">TRSC58_01651</name>
</gene>
<comment type="caution">
    <text evidence="2">The sequence shown here is derived from an EMBL/GenBank/DDBJ whole genome shotgun (WGS) entry which is preliminary data.</text>
</comment>
<dbReference type="Proteomes" id="UP000031737">
    <property type="component" value="Unassembled WGS sequence"/>
</dbReference>
<dbReference type="AlphaFoldDB" id="A0A061J5C9"/>
<dbReference type="VEuPathDB" id="TriTrypDB:TRSC58_01651"/>
<feature type="region of interest" description="Disordered" evidence="1">
    <location>
        <begin position="126"/>
        <end position="147"/>
    </location>
</feature>
<organism evidence="2 3">
    <name type="scientific">Trypanosoma rangeli SC58</name>
    <dbReference type="NCBI Taxonomy" id="429131"/>
    <lineage>
        <taxon>Eukaryota</taxon>
        <taxon>Discoba</taxon>
        <taxon>Euglenozoa</taxon>
        <taxon>Kinetoplastea</taxon>
        <taxon>Metakinetoplastina</taxon>
        <taxon>Trypanosomatida</taxon>
        <taxon>Trypanosomatidae</taxon>
        <taxon>Trypanosoma</taxon>
        <taxon>Herpetosoma</taxon>
    </lineage>
</organism>
<name>A0A061J5C9_TRYRA</name>
<reference evidence="2 3" key="1">
    <citation type="submission" date="2013-07" db="EMBL/GenBank/DDBJ databases">
        <authorList>
            <person name="Stoco P.H."/>
            <person name="Wagner G."/>
            <person name="Gerber A."/>
            <person name="Zaha A."/>
            <person name="Thompson C."/>
            <person name="Bartholomeu D.C."/>
            <person name="Luckemeyer D.D."/>
            <person name="Bahia D."/>
            <person name="Loreto E."/>
            <person name="Prestes E.B."/>
            <person name="Lima F.M."/>
            <person name="Rodrigues-Luiz G."/>
            <person name="Vallejo G.A."/>
            <person name="Filho J.F."/>
            <person name="Monteiro K.M."/>
            <person name="Tyler K.M."/>
            <person name="de Almeida L.G."/>
            <person name="Ortiz M.F."/>
            <person name="Siervo M.A."/>
            <person name="de Moraes M.H."/>
            <person name="Cunha O.L."/>
            <person name="Mendonca-Neto R."/>
            <person name="Silva R."/>
            <person name="Teixeira S.M."/>
            <person name="Murta S.M."/>
            <person name="Sincero T.C."/>
            <person name="Mendes T.A."/>
            <person name="Urmenyi T.P."/>
            <person name="Silva V.G."/>
            <person name="da Rocha W.D."/>
            <person name="Andersson B."/>
            <person name="Romanha A.J."/>
            <person name="Steindel M."/>
            <person name="de Vasconcelos A.T."/>
            <person name="Grisard E.C."/>
        </authorList>
    </citation>
    <scope>NUCLEOTIDE SEQUENCE [LARGE SCALE GENOMIC DNA]</scope>
    <source>
        <strain evidence="2 3">SC58</strain>
    </source>
</reference>
<evidence type="ECO:0000313" key="2">
    <source>
        <dbReference type="EMBL" id="ESL10613.1"/>
    </source>
</evidence>
<sequence>MSFYTRVIGLYERFTVLSAAAIQREVQALLGTTTSNTPLSELREVCALLSKTGERRRARLVADALPQPQRQSFITALGLPDSPSESFVPQRQEKQAAAAEPFSTIEFSKMSNEALLRLGFALQRPKPQRRRAALPSAAANDVEEEERAGHNAVMQRQLFLEFRRRRRYKELMQCVMNWKSKGLLPTKRRAGGGVGDSVLTTDDEARLHHSTGGDGAAPSQTAVEETLFNAEEALRGLLFNTSSSASAASAVASSSGSQWEEALRECPEFFFSTLREPTAALQFLRKTSVEMATRLALWLLREDTTAYVSPGASTAQSLSQPRVAWEAVASLCFALRPHLLHEKKVVKMDLLRAMLRALQSEAVEAAAAGEKATTRWSTNSSSATSTRLAAIRSAVEVLCVSLSHQQQEAQARFIGLPIFIEVAIALRDSGVRVPSTLVQCVFLCLGNSQRYQWSEPSPLSSQAPQDRKILVGLLNSPPAERWVSALHLLRLWNEQNDLVVAPAHLRCFLSGLQSISISRTWQTALNAAQYIMTQYHVFPDEASTEKLMLNLHAASWQRAFGVLQLYERNYVTPSPQILRDLHVVAMKHGSWGLVLRVMQEIEAAGAEQARLMNYVYCLRAFGCAGKWEEAAGLFKKLKNLFDVRRSGRSAYNEVTVAVPVMGMVEHKQWEAVVRFVVTICHQCGAALTHEGREVALAAELLALARIGHVARLARFLNRLSGAKADANGGPAGAYAADDTPLEELGLLPSVTELRALLLRAAELHSLCGMEKLNAPIRLVYDIIASDTQYRHHHAERIGPVTPRTPPQRPLYLPPHHLRMQHDNFAAVLGGLIRRDERLFDAAAQQSVAEAMTKLGAGPAFLKAALL</sequence>
<proteinExistence type="predicted"/>
<evidence type="ECO:0000256" key="1">
    <source>
        <dbReference type="SAM" id="MobiDB-lite"/>
    </source>
</evidence>
<keyword evidence="3" id="KW-1185">Reference proteome</keyword>
<protein>
    <recommendedName>
        <fullName evidence="4">Pentacotripeptide-repeat region of PRORP domain-containing protein</fullName>
    </recommendedName>
</protein>
<dbReference type="OrthoDB" id="272819at2759"/>